<sequence length="262" mass="28601">MFRSRVLLCASLAVAACALLVPTAQALRPAAPRDLVQLDVIDRDDGRVLPRYRHRGESWIAGQPGTPYSLRLRNTTGERVLVVVSVDGINAVSGQTAAPDQTGYVLEPWQQTEITGWRKSHDEVARFEFAALAQSYAARTGRPDHVGVIGIAVFRERPAQPPVTVTRAPRVRDTAERAAGDAASPVARESVTMSQQIGTAHGAREWSPSGRTRFERATRTPEQQTAFRYDSVDALAALGIVPRRLPLRGRPHAFPATFVPDP</sequence>
<protein>
    <recommendedName>
        <fullName evidence="5">Secreted protein</fullName>
    </recommendedName>
</protein>
<dbReference type="Proteomes" id="UP000589896">
    <property type="component" value="Unassembled WGS sequence"/>
</dbReference>
<dbReference type="EMBL" id="JACCJZ010000016">
    <property type="protein sequence ID" value="NYZ62888.1"/>
    <property type="molecule type" value="Genomic_DNA"/>
</dbReference>
<evidence type="ECO:0000256" key="1">
    <source>
        <dbReference type="SAM" id="MobiDB-lite"/>
    </source>
</evidence>
<keyword evidence="2" id="KW-0732">Signal</keyword>
<comment type="caution">
    <text evidence="3">The sequence shown here is derived from an EMBL/GenBank/DDBJ whole genome shotgun (WGS) entry which is preliminary data.</text>
</comment>
<gene>
    <name evidence="3" type="ORF">H0E82_08940</name>
</gene>
<keyword evidence="4" id="KW-1185">Reference proteome</keyword>
<dbReference type="AlphaFoldDB" id="A0A7Z0U037"/>
<evidence type="ECO:0000313" key="3">
    <source>
        <dbReference type="EMBL" id="NYZ62888.1"/>
    </source>
</evidence>
<feature type="signal peptide" evidence="2">
    <location>
        <begin position="1"/>
        <end position="26"/>
    </location>
</feature>
<organism evidence="3 4">
    <name type="scientific">Luteimonas deserti</name>
    <dbReference type="NCBI Taxonomy" id="2752306"/>
    <lineage>
        <taxon>Bacteria</taxon>
        <taxon>Pseudomonadati</taxon>
        <taxon>Pseudomonadota</taxon>
        <taxon>Gammaproteobacteria</taxon>
        <taxon>Lysobacterales</taxon>
        <taxon>Lysobacteraceae</taxon>
        <taxon>Luteimonas</taxon>
    </lineage>
</organism>
<feature type="chain" id="PRO_5030905136" description="Secreted protein" evidence="2">
    <location>
        <begin position="27"/>
        <end position="262"/>
    </location>
</feature>
<proteinExistence type="predicted"/>
<feature type="region of interest" description="Disordered" evidence="1">
    <location>
        <begin position="197"/>
        <end position="222"/>
    </location>
</feature>
<evidence type="ECO:0000256" key="2">
    <source>
        <dbReference type="SAM" id="SignalP"/>
    </source>
</evidence>
<accession>A0A7Z0U037</accession>
<name>A0A7Z0U037_9GAMM</name>
<evidence type="ECO:0008006" key="5">
    <source>
        <dbReference type="Google" id="ProtNLM"/>
    </source>
</evidence>
<dbReference type="PROSITE" id="PS51257">
    <property type="entry name" value="PROKAR_LIPOPROTEIN"/>
    <property type="match status" value="1"/>
</dbReference>
<dbReference type="RefSeq" id="WP_180545109.1">
    <property type="nucleotide sequence ID" value="NZ_JACCJZ010000016.1"/>
</dbReference>
<reference evidence="3 4" key="1">
    <citation type="submission" date="2020-07" db="EMBL/GenBank/DDBJ databases">
        <title>isolation of Luteimonas sp. SJ-16.</title>
        <authorList>
            <person name="Huang X.-X."/>
            <person name="Xu L."/>
            <person name="Sun J.-Q."/>
        </authorList>
    </citation>
    <scope>NUCLEOTIDE SEQUENCE [LARGE SCALE GENOMIC DNA]</scope>
    <source>
        <strain evidence="3 4">SJ-16</strain>
    </source>
</reference>
<evidence type="ECO:0000313" key="4">
    <source>
        <dbReference type="Proteomes" id="UP000589896"/>
    </source>
</evidence>